<dbReference type="EMBL" id="CAAGRJ010016372">
    <property type="protein sequence ID" value="VFV32073.1"/>
    <property type="molecule type" value="Genomic_DNA"/>
</dbReference>
<dbReference type="Proteomes" id="UP000386466">
    <property type="component" value="Unassembled WGS sequence"/>
</dbReference>
<dbReference type="AlphaFoldDB" id="A0A485NIC7"/>
<keyword evidence="2" id="KW-1185">Reference proteome</keyword>
<proteinExistence type="predicted"/>
<evidence type="ECO:0000313" key="2">
    <source>
        <dbReference type="Proteomes" id="UP000386466"/>
    </source>
</evidence>
<organism evidence="1 2">
    <name type="scientific">Lynx pardinus</name>
    <name type="common">Iberian lynx</name>
    <name type="synonym">Felis pardina</name>
    <dbReference type="NCBI Taxonomy" id="191816"/>
    <lineage>
        <taxon>Eukaryota</taxon>
        <taxon>Metazoa</taxon>
        <taxon>Chordata</taxon>
        <taxon>Craniata</taxon>
        <taxon>Vertebrata</taxon>
        <taxon>Euteleostomi</taxon>
        <taxon>Mammalia</taxon>
        <taxon>Eutheria</taxon>
        <taxon>Laurasiatheria</taxon>
        <taxon>Carnivora</taxon>
        <taxon>Feliformia</taxon>
        <taxon>Felidae</taxon>
        <taxon>Felinae</taxon>
        <taxon>Lynx</taxon>
    </lineage>
</organism>
<sequence length="75" mass="8567">GPAGEWNPSIGSVGTCYMWGRPLLTKLWMPSSWHHEVLCQYFWQRLYGALYSHLQHHIKAGESLCAPHVPAQVCF</sequence>
<reference evidence="1 2" key="1">
    <citation type="submission" date="2019-01" db="EMBL/GenBank/DDBJ databases">
        <authorList>
            <person name="Alioto T."/>
            <person name="Alioto T."/>
        </authorList>
    </citation>
    <scope>NUCLEOTIDE SEQUENCE [LARGE SCALE GENOMIC DNA]</scope>
</reference>
<evidence type="ECO:0000313" key="1">
    <source>
        <dbReference type="EMBL" id="VFV32073.1"/>
    </source>
</evidence>
<accession>A0A485NIC7</accession>
<gene>
    <name evidence="1" type="ORF">LYPA_23C019015</name>
</gene>
<feature type="non-terminal residue" evidence="1">
    <location>
        <position position="1"/>
    </location>
</feature>
<name>A0A485NIC7_LYNPA</name>
<protein>
    <submittedName>
        <fullName evidence="1">Uncharacterized protein</fullName>
    </submittedName>
</protein>
<feature type="non-terminal residue" evidence="1">
    <location>
        <position position="75"/>
    </location>
</feature>